<feature type="compositionally biased region" description="Basic and acidic residues" evidence="1">
    <location>
        <begin position="225"/>
        <end position="241"/>
    </location>
</feature>
<evidence type="ECO:0000313" key="3">
    <source>
        <dbReference type="EMBL" id="EDO38195.1"/>
    </source>
</evidence>
<keyword evidence="4" id="KW-1185">Reference proteome</keyword>
<evidence type="ECO:0000313" key="4">
    <source>
        <dbReference type="Proteomes" id="UP000001593"/>
    </source>
</evidence>
<gene>
    <name evidence="3" type="ORF">NEMVEDRAFT_v1g244536</name>
</gene>
<accession>A7SDN6</accession>
<dbReference type="Proteomes" id="UP000001593">
    <property type="component" value="Unassembled WGS sequence"/>
</dbReference>
<organism evidence="3 4">
    <name type="scientific">Nematostella vectensis</name>
    <name type="common">Starlet sea anemone</name>
    <dbReference type="NCBI Taxonomy" id="45351"/>
    <lineage>
        <taxon>Eukaryota</taxon>
        <taxon>Metazoa</taxon>
        <taxon>Cnidaria</taxon>
        <taxon>Anthozoa</taxon>
        <taxon>Hexacorallia</taxon>
        <taxon>Actiniaria</taxon>
        <taxon>Edwardsiidae</taxon>
        <taxon>Nematostella</taxon>
    </lineage>
</organism>
<dbReference type="Pfam" id="PF17911">
    <property type="entry name" value="Ski2_N"/>
    <property type="match status" value="1"/>
</dbReference>
<sequence>MEAVDEQKNDECIAKSGTFDLLEVGCTGKVEVVPHVEEQDEERDKLKHLTTLPSGLPPLFPEDLKTELEQYLTSPEKLPIHDFHHTQRFWPRTRDTSSLFLAEVCPVQTALKVERNPTTGELLGYNEVPVAGGMDSENHKQPKIVFDGEVDFEKDLLDTPPGFSYSVRFCEEEKKEETHEPPEVLNMAEILAGTDLEDLEFSEDEDQGTSDENSHTDEEADREEDSAILKKSDSLEKILKK</sequence>
<feature type="compositionally biased region" description="Acidic residues" evidence="1">
    <location>
        <begin position="195"/>
        <end position="209"/>
    </location>
</feature>
<feature type="region of interest" description="Disordered" evidence="1">
    <location>
        <begin position="191"/>
        <end position="241"/>
    </location>
</feature>
<dbReference type="PhylomeDB" id="A7SDN6"/>
<feature type="non-terminal residue" evidence="3">
    <location>
        <position position="241"/>
    </location>
</feature>
<dbReference type="InterPro" id="IPR040801">
    <property type="entry name" value="Ski2_N"/>
</dbReference>
<protein>
    <recommendedName>
        <fullName evidence="2">Ski2 N-terminal domain-containing protein</fullName>
    </recommendedName>
</protein>
<dbReference type="EMBL" id="DS469631">
    <property type="protein sequence ID" value="EDO38195.1"/>
    <property type="molecule type" value="Genomic_DNA"/>
</dbReference>
<evidence type="ECO:0000256" key="1">
    <source>
        <dbReference type="SAM" id="MobiDB-lite"/>
    </source>
</evidence>
<reference evidence="3" key="1">
    <citation type="journal article" date="2007" name="Science">
        <title>Sea anemone genome reveals ancestral eumetazoan gene repertoire and genomic organization.</title>
        <authorList>
            <person name="Putnam N.H."/>
            <person name="Srivastava M."/>
            <person name="Hellsten U."/>
            <person name="Dirks B."/>
            <person name="Chapman J."/>
            <person name="Salamov A."/>
            <person name="Terry A."/>
            <person name="Shapiro H."/>
            <person name="Lindquist E."/>
            <person name="Kapitonov V.V."/>
            <person name="Jurka J."/>
            <person name="Genikhovich G."/>
            <person name="Grigoriev I.V."/>
            <person name="Lucas S.M."/>
            <person name="Steele R.E."/>
            <person name="Finnerty J.R."/>
            <person name="Technau U."/>
            <person name="Martindale M.Q."/>
            <person name="Rokhsar D.S."/>
        </authorList>
    </citation>
    <scope>NUCLEOTIDE SEQUENCE [LARGE SCALE GENOMIC DNA]</scope>
    <source>
        <strain evidence="3">CH2 x CH6</strain>
    </source>
</reference>
<dbReference type="eggNOG" id="KOG0947">
    <property type="taxonomic scope" value="Eukaryota"/>
</dbReference>
<dbReference type="InParanoid" id="A7SDN6"/>
<dbReference type="STRING" id="45351.A7SDN6"/>
<dbReference type="AlphaFoldDB" id="A7SDN6"/>
<dbReference type="HOGENOM" id="CLU_1154173_0_0_1"/>
<feature type="domain" description="Ski2 N-terminal" evidence="2">
    <location>
        <begin position="86"/>
        <end position="138"/>
    </location>
</feature>
<evidence type="ECO:0000259" key="2">
    <source>
        <dbReference type="Pfam" id="PF17911"/>
    </source>
</evidence>
<proteinExistence type="predicted"/>
<name>A7SDN6_NEMVE</name>